<sequence length="465" mass="53420">MSSSEVQWLRPVTLTEELMELGHRNRLYLTCYTLHLASCQPLHHDLVYSGLTHLFRKVEVLRVCLGQRDGQLWLRQMNGCNLDFKIVEQRKTEEVEEELTHYIYNTSEGPMWCVRLLALPPTPSSTDLDSIFSHNYALMLGIHHSLADGFTNINICNLVHTILDDMVAGRPVNDEQQVGKLVGDEQTQKLYEEQRQKLLGDPELKERVRKDFQDGADTRPLFLDAFPVSGRTDVKTCFVNIQFDKNLTYSFRRKCKEEGVTLHSGLVGIINATLINLLNDHCEMPHEINFRAGHDINLRRYYEGDTTGIYGNHVPTFGFRTSFKTSENLMSNFWPTVKEFHKKLHSHLIERRPLQVVALKLMEKSKSEILDGYFTSQGTPDSYYTVSNMGDVTPLFTGESDCVKVVKLTRLASIRYMNSFICFYAHSLNGRLDLTMGFSNRFLDHKFARGFMDMMSVNMTTLSSS</sequence>
<dbReference type="SUPFAM" id="SSF52777">
    <property type="entry name" value="CoA-dependent acyltransferases"/>
    <property type="match status" value="2"/>
</dbReference>
<dbReference type="PANTHER" id="PTHR28037:SF1">
    <property type="entry name" value="ALCOHOL O-ACETYLTRANSFERASE 1-RELATED"/>
    <property type="match status" value="1"/>
</dbReference>
<dbReference type="InterPro" id="IPR052058">
    <property type="entry name" value="Alcohol_O-acetyltransferase"/>
</dbReference>
<organism evidence="1 2">
    <name type="scientific">Cherax quadricarinatus</name>
    <name type="common">Australian red claw crayfish</name>
    <dbReference type="NCBI Taxonomy" id="27406"/>
    <lineage>
        <taxon>Eukaryota</taxon>
        <taxon>Metazoa</taxon>
        <taxon>Ecdysozoa</taxon>
        <taxon>Arthropoda</taxon>
        <taxon>Crustacea</taxon>
        <taxon>Multicrustacea</taxon>
        <taxon>Malacostraca</taxon>
        <taxon>Eumalacostraca</taxon>
        <taxon>Eucarida</taxon>
        <taxon>Decapoda</taxon>
        <taxon>Pleocyemata</taxon>
        <taxon>Astacidea</taxon>
        <taxon>Parastacoidea</taxon>
        <taxon>Parastacidae</taxon>
        <taxon>Cherax</taxon>
    </lineage>
</organism>
<dbReference type="Gene3D" id="3.30.559.30">
    <property type="entry name" value="Nonribosomal peptide synthetase, condensation domain"/>
    <property type="match status" value="1"/>
</dbReference>
<accession>A0AAW0Y3C3</accession>
<dbReference type="Proteomes" id="UP001445076">
    <property type="component" value="Unassembled WGS sequence"/>
</dbReference>
<name>A0AAW0Y3C3_CHEQU</name>
<dbReference type="EMBL" id="JARKIK010000017">
    <property type="protein sequence ID" value="KAK8746566.1"/>
    <property type="molecule type" value="Genomic_DNA"/>
</dbReference>
<dbReference type="AlphaFoldDB" id="A0AAW0Y3C3"/>
<dbReference type="PANTHER" id="PTHR28037">
    <property type="entry name" value="ALCOHOL O-ACETYLTRANSFERASE 1-RELATED"/>
    <property type="match status" value="1"/>
</dbReference>
<proteinExistence type="predicted"/>
<gene>
    <name evidence="1" type="ORF">OTU49_017080</name>
</gene>
<comment type="caution">
    <text evidence="1">The sequence shown here is derived from an EMBL/GenBank/DDBJ whole genome shotgun (WGS) entry which is preliminary data.</text>
</comment>
<protein>
    <recommendedName>
        <fullName evidence="3">Condensation domain-containing protein</fullName>
    </recommendedName>
</protein>
<evidence type="ECO:0000313" key="1">
    <source>
        <dbReference type="EMBL" id="KAK8746566.1"/>
    </source>
</evidence>
<evidence type="ECO:0000313" key="2">
    <source>
        <dbReference type="Proteomes" id="UP001445076"/>
    </source>
</evidence>
<dbReference type="InterPro" id="IPR023213">
    <property type="entry name" value="CAT-like_dom_sf"/>
</dbReference>
<dbReference type="Gene3D" id="3.30.559.10">
    <property type="entry name" value="Chloramphenicol acetyltransferase-like domain"/>
    <property type="match status" value="1"/>
</dbReference>
<reference evidence="1 2" key="1">
    <citation type="journal article" date="2024" name="BMC Genomics">
        <title>Genome assembly of redclaw crayfish (Cherax quadricarinatus) provides insights into its immune adaptation and hypoxia tolerance.</title>
        <authorList>
            <person name="Liu Z."/>
            <person name="Zheng J."/>
            <person name="Li H."/>
            <person name="Fang K."/>
            <person name="Wang S."/>
            <person name="He J."/>
            <person name="Zhou D."/>
            <person name="Weng S."/>
            <person name="Chi M."/>
            <person name="Gu Z."/>
            <person name="He J."/>
            <person name="Li F."/>
            <person name="Wang M."/>
        </authorList>
    </citation>
    <scope>NUCLEOTIDE SEQUENCE [LARGE SCALE GENOMIC DNA]</scope>
    <source>
        <strain evidence="1">ZL_2023a</strain>
    </source>
</reference>
<evidence type="ECO:0008006" key="3">
    <source>
        <dbReference type="Google" id="ProtNLM"/>
    </source>
</evidence>
<keyword evidence="2" id="KW-1185">Reference proteome</keyword>